<dbReference type="AlphaFoldDB" id="A0AAE2V8Z5"/>
<dbReference type="Proteomes" id="UP000634206">
    <property type="component" value="Unassembled WGS sequence"/>
</dbReference>
<dbReference type="EMBL" id="JAENIG010000011">
    <property type="protein sequence ID" value="MBK1856257.1"/>
    <property type="molecule type" value="Genomic_DNA"/>
</dbReference>
<dbReference type="InterPro" id="IPR028082">
    <property type="entry name" value="Peripla_BP_I"/>
</dbReference>
<accession>A0AAE2V8Z5</accession>
<protein>
    <submittedName>
        <fullName evidence="5">Helix-turn-helix domain-containing protein</fullName>
    </submittedName>
</protein>
<dbReference type="GO" id="GO:0003700">
    <property type="term" value="F:DNA-binding transcription factor activity"/>
    <property type="evidence" value="ECO:0007669"/>
    <property type="project" value="InterPro"/>
</dbReference>
<evidence type="ECO:0000256" key="2">
    <source>
        <dbReference type="ARBA" id="ARBA00023125"/>
    </source>
</evidence>
<dbReference type="PANTHER" id="PTHR43280">
    <property type="entry name" value="ARAC-FAMILY TRANSCRIPTIONAL REGULATOR"/>
    <property type="match status" value="1"/>
</dbReference>
<evidence type="ECO:0000313" key="6">
    <source>
        <dbReference type="Proteomes" id="UP000634206"/>
    </source>
</evidence>
<dbReference type="InterPro" id="IPR018062">
    <property type="entry name" value="HTH_AraC-typ_CS"/>
</dbReference>
<dbReference type="PROSITE" id="PS00041">
    <property type="entry name" value="HTH_ARAC_FAMILY_1"/>
    <property type="match status" value="1"/>
</dbReference>
<dbReference type="Gene3D" id="1.10.10.60">
    <property type="entry name" value="Homeodomain-like"/>
    <property type="match status" value="1"/>
</dbReference>
<keyword evidence="2" id="KW-0238">DNA-binding</keyword>
<evidence type="ECO:0000256" key="1">
    <source>
        <dbReference type="ARBA" id="ARBA00023015"/>
    </source>
</evidence>
<dbReference type="Gene3D" id="3.40.50.2300">
    <property type="match status" value="2"/>
</dbReference>
<dbReference type="SUPFAM" id="SSF46689">
    <property type="entry name" value="Homeodomain-like"/>
    <property type="match status" value="1"/>
</dbReference>
<dbReference type="SMART" id="SM00342">
    <property type="entry name" value="HTH_ARAC"/>
    <property type="match status" value="1"/>
</dbReference>
<dbReference type="PANTHER" id="PTHR43280:SF2">
    <property type="entry name" value="HTH-TYPE TRANSCRIPTIONAL REGULATOR EXSA"/>
    <property type="match status" value="1"/>
</dbReference>
<evidence type="ECO:0000259" key="4">
    <source>
        <dbReference type="PROSITE" id="PS01124"/>
    </source>
</evidence>
<name>A0AAE2V8Z5_9BACT</name>
<reference evidence="5" key="1">
    <citation type="submission" date="2021-01" db="EMBL/GenBank/DDBJ databases">
        <title>Modified the classification status of verrucomicrobia.</title>
        <authorList>
            <person name="Feng X."/>
        </authorList>
    </citation>
    <scope>NUCLEOTIDE SEQUENCE</scope>
    <source>
        <strain evidence="5">5K15</strain>
    </source>
</reference>
<evidence type="ECO:0000256" key="3">
    <source>
        <dbReference type="ARBA" id="ARBA00023163"/>
    </source>
</evidence>
<dbReference type="PROSITE" id="PS01124">
    <property type="entry name" value="HTH_ARAC_FAMILY_2"/>
    <property type="match status" value="1"/>
</dbReference>
<dbReference type="InterPro" id="IPR046335">
    <property type="entry name" value="LacI/GalR-like_sensor"/>
</dbReference>
<dbReference type="InterPro" id="IPR018060">
    <property type="entry name" value="HTH_AraC"/>
</dbReference>
<dbReference type="InterPro" id="IPR009057">
    <property type="entry name" value="Homeodomain-like_sf"/>
</dbReference>
<gene>
    <name evidence="5" type="ORF">JIN83_14895</name>
</gene>
<organism evidence="5 6">
    <name type="scientific">Oceaniferula flava</name>
    <dbReference type="NCBI Taxonomy" id="2800421"/>
    <lineage>
        <taxon>Bacteria</taxon>
        <taxon>Pseudomonadati</taxon>
        <taxon>Verrucomicrobiota</taxon>
        <taxon>Verrucomicrobiia</taxon>
        <taxon>Verrucomicrobiales</taxon>
        <taxon>Verrucomicrobiaceae</taxon>
        <taxon>Oceaniferula</taxon>
    </lineage>
</organism>
<dbReference type="GO" id="GO:0043565">
    <property type="term" value="F:sequence-specific DNA binding"/>
    <property type="evidence" value="ECO:0007669"/>
    <property type="project" value="InterPro"/>
</dbReference>
<proteinExistence type="predicted"/>
<evidence type="ECO:0000313" key="5">
    <source>
        <dbReference type="EMBL" id="MBK1856257.1"/>
    </source>
</evidence>
<keyword evidence="1" id="KW-0805">Transcription regulation</keyword>
<keyword evidence="3" id="KW-0804">Transcription</keyword>
<dbReference type="Pfam" id="PF13377">
    <property type="entry name" value="Peripla_BP_3"/>
    <property type="match status" value="1"/>
</dbReference>
<comment type="caution">
    <text evidence="5">The sequence shown here is derived from an EMBL/GenBank/DDBJ whole genome shotgun (WGS) entry which is preliminary data.</text>
</comment>
<dbReference type="Pfam" id="PF12833">
    <property type="entry name" value="HTH_18"/>
    <property type="match status" value="1"/>
</dbReference>
<dbReference type="RefSeq" id="WP_309490876.1">
    <property type="nucleotide sequence ID" value="NZ_JAENIG010000011.1"/>
</dbReference>
<feature type="domain" description="HTH araC/xylS-type" evidence="4">
    <location>
        <begin position="286"/>
        <end position="384"/>
    </location>
</feature>
<dbReference type="SUPFAM" id="SSF53822">
    <property type="entry name" value="Periplasmic binding protein-like I"/>
    <property type="match status" value="1"/>
</dbReference>
<sequence>MADKPCYNIAVIFPDWYSFLLNLMDRLLEIRGIREHCHFRNFIHTDFNEPVEFPQGYQPDAILCSFDNDQFDAPWLKELALPVVNIFACLRSDHAQVLVRQESTATLICEHFSALGYEEIGMLDTEHPLDYHPVQDCLRAECERRHIPFWSMTLPEGIRAGSFQEFEREVPELREKLLGLEKRTGVYTSHDMRGRLFADFCTAYDVRVPEQVGILGRFDSINARLCTPELSSIVMPTQEIAEKAIQLLVRLVEGSHEGSSRVEVDASEIRVRESTVGESNPDMVVLKARAMIRDNACRGLTVDELTQSLPLARSTFEKRYRALLGSSPAQDIRQLRAEKARRLLLTTSRTLEQIASAVGFNDARPFVVFFKREAGMTPGEFRKKYES</sequence>
<keyword evidence="6" id="KW-1185">Reference proteome</keyword>